<organism evidence="1">
    <name type="scientific">metagenome</name>
    <dbReference type="NCBI Taxonomy" id="256318"/>
    <lineage>
        <taxon>unclassified sequences</taxon>
        <taxon>metagenomes</taxon>
    </lineage>
</organism>
<evidence type="ECO:0000313" key="1">
    <source>
        <dbReference type="EMBL" id="SUS07584.1"/>
    </source>
</evidence>
<name>A0A380TIW9_9ZZZZ</name>
<dbReference type="EMBL" id="UIDG01000409">
    <property type="protein sequence ID" value="SUS07584.1"/>
    <property type="molecule type" value="Genomic_DNA"/>
</dbReference>
<dbReference type="AlphaFoldDB" id="A0A380TIW9"/>
<sequence length="24" mass="2700">MKHVETIFDRVLAAEDLSAQLLSL</sequence>
<protein>
    <submittedName>
        <fullName evidence="1">Uncharacterized protein</fullName>
    </submittedName>
</protein>
<accession>A0A380TIW9</accession>
<reference evidence="1" key="1">
    <citation type="submission" date="2018-07" db="EMBL/GenBank/DDBJ databases">
        <authorList>
            <person name="Quirk P.G."/>
            <person name="Krulwich T.A."/>
        </authorList>
    </citation>
    <scope>NUCLEOTIDE SEQUENCE</scope>
</reference>
<proteinExistence type="predicted"/>
<gene>
    <name evidence="1" type="ORF">DF3PB_4670002</name>
</gene>